<dbReference type="EMBL" id="BAAAPY010000004">
    <property type="protein sequence ID" value="GAA2076487.1"/>
    <property type="molecule type" value="Genomic_DNA"/>
</dbReference>
<dbReference type="Proteomes" id="UP001501480">
    <property type="component" value="Unassembled WGS sequence"/>
</dbReference>
<dbReference type="PANTHER" id="PTHR34351">
    <property type="entry name" value="SLR1927 PROTEIN-RELATED"/>
    <property type="match status" value="1"/>
</dbReference>
<evidence type="ECO:0000256" key="1">
    <source>
        <dbReference type="SAM" id="MobiDB-lite"/>
    </source>
</evidence>
<dbReference type="Pfam" id="PF01882">
    <property type="entry name" value="DUF58"/>
    <property type="match status" value="1"/>
</dbReference>
<evidence type="ECO:0000313" key="5">
    <source>
        <dbReference type="Proteomes" id="UP001501480"/>
    </source>
</evidence>
<organism evidence="4 5">
    <name type="scientific">Aeromicrobium halocynthiae</name>
    <dbReference type="NCBI Taxonomy" id="560557"/>
    <lineage>
        <taxon>Bacteria</taxon>
        <taxon>Bacillati</taxon>
        <taxon>Actinomycetota</taxon>
        <taxon>Actinomycetes</taxon>
        <taxon>Propionibacteriales</taxon>
        <taxon>Nocardioidaceae</taxon>
        <taxon>Aeromicrobium</taxon>
    </lineage>
</organism>
<evidence type="ECO:0000256" key="2">
    <source>
        <dbReference type="SAM" id="Phobius"/>
    </source>
</evidence>
<proteinExistence type="predicted"/>
<gene>
    <name evidence="4" type="ORF">GCM10009821_14710</name>
</gene>
<feature type="region of interest" description="Disordered" evidence="1">
    <location>
        <begin position="168"/>
        <end position="195"/>
    </location>
</feature>
<sequence>MRSLRLTRRGTGFLVVAGVAFVAAPAASLPVLQRVTGLMTGLLVLAVAFVLATQPRTHVRRVVSPPSLRPGTPSRVTVVLRNLGRLPSASARWRDALPSAVVGDAEGRLPGIGGGDEVEVEHVVHGVRRGRHAIGPLLLEVEDPFGLVVRRRTVGEPSEVTVLPRVVDLHDGGPPVPEREGAVRPDPRPAGVGPDDVVARTYQPGDALKRVHWKATAHRGELMVRQEEQESDSHVTVVLDTDAFSLGTARDGHGRWEVSTDLEWLVCAAASLTNHLAHRGHDLTVTALDGFERRLGEQGDQVEDVLVDLAVLEPQVAPELVDPTRGGVGPGTSVVLLLGSIEPDRARDWVGSLEDADVVVLAARSSRPEALTVLDAAGWSVRTYGSGDGVADVWGGLPSGGRRAAT</sequence>
<feature type="compositionally biased region" description="Basic and acidic residues" evidence="1">
    <location>
        <begin position="168"/>
        <end position="187"/>
    </location>
</feature>
<name>A0ABN2VXI6_9ACTN</name>
<reference evidence="4 5" key="1">
    <citation type="journal article" date="2019" name="Int. J. Syst. Evol. Microbiol.">
        <title>The Global Catalogue of Microorganisms (GCM) 10K type strain sequencing project: providing services to taxonomists for standard genome sequencing and annotation.</title>
        <authorList>
            <consortium name="The Broad Institute Genomics Platform"/>
            <consortium name="The Broad Institute Genome Sequencing Center for Infectious Disease"/>
            <person name="Wu L."/>
            <person name="Ma J."/>
        </authorList>
    </citation>
    <scope>NUCLEOTIDE SEQUENCE [LARGE SCALE GENOMIC DNA]</scope>
    <source>
        <strain evidence="4 5">JCM 15749</strain>
    </source>
</reference>
<evidence type="ECO:0000259" key="3">
    <source>
        <dbReference type="Pfam" id="PF01882"/>
    </source>
</evidence>
<comment type="caution">
    <text evidence="4">The sequence shown here is derived from an EMBL/GenBank/DDBJ whole genome shotgun (WGS) entry which is preliminary data.</text>
</comment>
<dbReference type="RefSeq" id="WP_344326461.1">
    <property type="nucleotide sequence ID" value="NZ_BAAAPY010000004.1"/>
</dbReference>
<evidence type="ECO:0000313" key="4">
    <source>
        <dbReference type="EMBL" id="GAA2076487.1"/>
    </source>
</evidence>
<keyword evidence="2" id="KW-0472">Membrane</keyword>
<accession>A0ABN2VXI6</accession>
<feature type="domain" description="DUF58" evidence="3">
    <location>
        <begin position="199"/>
        <end position="243"/>
    </location>
</feature>
<keyword evidence="5" id="KW-1185">Reference proteome</keyword>
<dbReference type="PANTHER" id="PTHR34351:SF1">
    <property type="entry name" value="SLR1927 PROTEIN"/>
    <property type="match status" value="1"/>
</dbReference>
<dbReference type="InterPro" id="IPR002881">
    <property type="entry name" value="DUF58"/>
</dbReference>
<feature type="transmembrane region" description="Helical" evidence="2">
    <location>
        <begin position="36"/>
        <end position="53"/>
    </location>
</feature>
<keyword evidence="2" id="KW-1133">Transmembrane helix</keyword>
<keyword evidence="2" id="KW-0812">Transmembrane</keyword>
<protein>
    <submittedName>
        <fullName evidence="4">DUF58 domain-containing protein</fullName>
    </submittedName>
</protein>